<dbReference type="AlphaFoldDB" id="A0A4Z2GH06"/>
<name>A0A4Z2GH06_9TELE</name>
<sequence>MQYVPGKHPAEVVDMSDTYVRVHISLHGNRWPTCLRLASLEKVKSDQMIPLLLLHKSRQGNRWGS</sequence>
<organism evidence="1 2">
    <name type="scientific">Liparis tanakae</name>
    <name type="common">Tanaka's snailfish</name>
    <dbReference type="NCBI Taxonomy" id="230148"/>
    <lineage>
        <taxon>Eukaryota</taxon>
        <taxon>Metazoa</taxon>
        <taxon>Chordata</taxon>
        <taxon>Craniata</taxon>
        <taxon>Vertebrata</taxon>
        <taxon>Euteleostomi</taxon>
        <taxon>Actinopterygii</taxon>
        <taxon>Neopterygii</taxon>
        <taxon>Teleostei</taxon>
        <taxon>Neoteleostei</taxon>
        <taxon>Acanthomorphata</taxon>
        <taxon>Eupercaria</taxon>
        <taxon>Perciformes</taxon>
        <taxon>Cottioidei</taxon>
        <taxon>Cottales</taxon>
        <taxon>Liparidae</taxon>
        <taxon>Liparis</taxon>
    </lineage>
</organism>
<dbReference type="EMBL" id="SRLO01000561">
    <property type="protein sequence ID" value="TNN52024.1"/>
    <property type="molecule type" value="Genomic_DNA"/>
</dbReference>
<evidence type="ECO:0000313" key="1">
    <source>
        <dbReference type="EMBL" id="TNN52024.1"/>
    </source>
</evidence>
<reference evidence="1 2" key="1">
    <citation type="submission" date="2019-03" db="EMBL/GenBank/DDBJ databases">
        <title>First draft genome of Liparis tanakae, snailfish: a comprehensive survey of snailfish specific genes.</title>
        <authorList>
            <person name="Kim W."/>
            <person name="Song I."/>
            <person name="Jeong J.-H."/>
            <person name="Kim D."/>
            <person name="Kim S."/>
            <person name="Ryu S."/>
            <person name="Song J.Y."/>
            <person name="Lee S.K."/>
        </authorList>
    </citation>
    <scope>NUCLEOTIDE SEQUENCE [LARGE SCALE GENOMIC DNA]</scope>
    <source>
        <tissue evidence="1">Muscle</tissue>
    </source>
</reference>
<accession>A0A4Z2GH06</accession>
<keyword evidence="2" id="KW-1185">Reference proteome</keyword>
<comment type="caution">
    <text evidence="1">The sequence shown here is derived from an EMBL/GenBank/DDBJ whole genome shotgun (WGS) entry which is preliminary data.</text>
</comment>
<dbReference type="Proteomes" id="UP000314294">
    <property type="component" value="Unassembled WGS sequence"/>
</dbReference>
<gene>
    <name evidence="1" type="ORF">EYF80_037739</name>
</gene>
<proteinExistence type="predicted"/>
<protein>
    <submittedName>
        <fullName evidence="1">Uncharacterized protein</fullName>
    </submittedName>
</protein>
<evidence type="ECO:0000313" key="2">
    <source>
        <dbReference type="Proteomes" id="UP000314294"/>
    </source>
</evidence>